<reference evidence="1" key="1">
    <citation type="journal article" date="2021" name="PeerJ">
        <title>Extensive microbial diversity within the chicken gut microbiome revealed by metagenomics and culture.</title>
        <authorList>
            <person name="Gilroy R."/>
            <person name="Ravi A."/>
            <person name="Getino M."/>
            <person name="Pursley I."/>
            <person name="Horton D.L."/>
            <person name="Alikhan N.F."/>
            <person name="Baker D."/>
            <person name="Gharbi K."/>
            <person name="Hall N."/>
            <person name="Watson M."/>
            <person name="Adriaenssens E.M."/>
            <person name="Foster-Nyarko E."/>
            <person name="Jarju S."/>
            <person name="Secka A."/>
            <person name="Antonio M."/>
            <person name="Oren A."/>
            <person name="Chaudhuri R.R."/>
            <person name="La Ragione R."/>
            <person name="Hildebrand F."/>
            <person name="Pallen M.J."/>
        </authorList>
    </citation>
    <scope>NUCLEOTIDE SEQUENCE</scope>
    <source>
        <strain evidence="1">B5-657</strain>
    </source>
</reference>
<name>A0A9E2KE45_9FIRM</name>
<dbReference type="EMBL" id="JAHLFQ010000194">
    <property type="protein sequence ID" value="MBU3804746.1"/>
    <property type="molecule type" value="Genomic_DNA"/>
</dbReference>
<accession>A0A9E2KE45</accession>
<protein>
    <submittedName>
        <fullName evidence="1">DUF4250 domain-containing protein</fullName>
    </submittedName>
</protein>
<sequence>MLNKKDPYMLLSIVNMKLRDEACSLDELCKTYQKDREELEAQLLAIGYKYESNNNQFIAE</sequence>
<evidence type="ECO:0000313" key="1">
    <source>
        <dbReference type="EMBL" id="MBU3804746.1"/>
    </source>
</evidence>
<reference evidence="1" key="2">
    <citation type="submission" date="2021-04" db="EMBL/GenBank/DDBJ databases">
        <authorList>
            <person name="Gilroy R."/>
        </authorList>
    </citation>
    <scope>NUCLEOTIDE SEQUENCE</scope>
    <source>
        <strain evidence="1">B5-657</strain>
    </source>
</reference>
<gene>
    <name evidence="1" type="ORF">H9872_08310</name>
</gene>
<evidence type="ECO:0000313" key="2">
    <source>
        <dbReference type="Proteomes" id="UP000824229"/>
    </source>
</evidence>
<dbReference type="Pfam" id="PF14056">
    <property type="entry name" value="DUF4250"/>
    <property type="match status" value="1"/>
</dbReference>
<dbReference type="AlphaFoldDB" id="A0A9E2KE45"/>
<comment type="caution">
    <text evidence="1">The sequence shown here is derived from an EMBL/GenBank/DDBJ whole genome shotgun (WGS) entry which is preliminary data.</text>
</comment>
<organism evidence="1 2">
    <name type="scientific">Candidatus Cellulosilyticum pullistercoris</name>
    <dbReference type="NCBI Taxonomy" id="2838521"/>
    <lineage>
        <taxon>Bacteria</taxon>
        <taxon>Bacillati</taxon>
        <taxon>Bacillota</taxon>
        <taxon>Clostridia</taxon>
        <taxon>Lachnospirales</taxon>
        <taxon>Cellulosilyticaceae</taxon>
        <taxon>Cellulosilyticum</taxon>
    </lineage>
</organism>
<dbReference type="Proteomes" id="UP000824229">
    <property type="component" value="Unassembled WGS sequence"/>
</dbReference>
<proteinExistence type="predicted"/>
<dbReference type="InterPro" id="IPR025346">
    <property type="entry name" value="DUF4250"/>
</dbReference>